<proteinExistence type="predicted"/>
<dbReference type="Proteomes" id="UP000029538">
    <property type="component" value="Unassembled WGS sequence"/>
</dbReference>
<gene>
    <name evidence="1" type="ORF">HMPREF0654_01235</name>
</gene>
<dbReference type="EMBL" id="JRNR01000004">
    <property type="protein sequence ID" value="KGF50335.1"/>
    <property type="molecule type" value="Genomic_DNA"/>
</dbReference>
<comment type="caution">
    <text evidence="1">The sequence shown here is derived from an EMBL/GenBank/DDBJ whole genome shotgun (WGS) entry which is preliminary data.</text>
</comment>
<name>A0A096AUA9_9BACT</name>
<dbReference type="AlphaFoldDB" id="A0A096AUA9"/>
<organism evidence="1 2">
    <name type="scientific">Prevotella disiens DNF00882</name>
    <dbReference type="NCBI Taxonomy" id="1401075"/>
    <lineage>
        <taxon>Bacteria</taxon>
        <taxon>Pseudomonadati</taxon>
        <taxon>Bacteroidota</taxon>
        <taxon>Bacteroidia</taxon>
        <taxon>Bacteroidales</taxon>
        <taxon>Prevotellaceae</taxon>
        <taxon>Prevotella</taxon>
    </lineage>
</organism>
<protein>
    <submittedName>
        <fullName evidence="1">Uncharacterized protein</fullName>
    </submittedName>
</protein>
<accession>A0A096AUA9</accession>
<dbReference type="RefSeq" id="WP_036882173.1">
    <property type="nucleotide sequence ID" value="NZ_JRNR01000004.1"/>
</dbReference>
<sequence>MHSRIYQIEDFFEYDMKEYEYSIEEVREVNDCADYFGVSDSHREDDLEWLDHDLPKGMFEREGDKLTYKTFPKSYIEEKFNAIKEMAESLTFDDFLNENERLLKLREALNEKNSAILVTRFDHSTQSLDGWCLLIARRCKIGQTFRIGTIFDYHY</sequence>
<evidence type="ECO:0000313" key="1">
    <source>
        <dbReference type="EMBL" id="KGF50335.1"/>
    </source>
</evidence>
<evidence type="ECO:0000313" key="2">
    <source>
        <dbReference type="Proteomes" id="UP000029538"/>
    </source>
</evidence>
<reference evidence="1 2" key="1">
    <citation type="submission" date="2014-07" db="EMBL/GenBank/DDBJ databases">
        <authorList>
            <person name="McCorrison J."/>
            <person name="Sanka R."/>
            <person name="Torralba M."/>
            <person name="Gillis M."/>
            <person name="Haft D.H."/>
            <person name="Methe B."/>
            <person name="Sutton G."/>
            <person name="Nelson K.E."/>
        </authorList>
    </citation>
    <scope>NUCLEOTIDE SEQUENCE [LARGE SCALE GENOMIC DNA]</scope>
    <source>
        <strain evidence="1 2">DNF00882</strain>
    </source>
</reference>